<dbReference type="EC" id="4.2.1.33" evidence="10"/>
<evidence type="ECO:0000256" key="7">
    <source>
        <dbReference type="ARBA" id="ARBA00022605"/>
    </source>
</evidence>
<dbReference type="InterPro" id="IPR033940">
    <property type="entry name" value="IPMI_Swivel"/>
</dbReference>
<dbReference type="NCBIfam" id="NF002458">
    <property type="entry name" value="PRK01641.1"/>
    <property type="match status" value="1"/>
</dbReference>
<dbReference type="HAMAP" id="MF_01031">
    <property type="entry name" value="LeuD_type1"/>
    <property type="match status" value="1"/>
</dbReference>
<dbReference type="AlphaFoldDB" id="A0A6L6YHV0"/>
<accession>A0A6L6YHV0</accession>
<comment type="subunit">
    <text evidence="5 10">Heterodimer of LeuC and LeuD.</text>
</comment>
<sequence>MDKFIQLTAAAAPMPTANIDTDVIMPKAFLKRIDKDGVLEGLFHDVRLNPDGTENPDFVLNQTPYRQAEIIVTGPNFGCGSSREHAVWGLRKRGIRALIGSSFAGIFFDNCANNGLLCVVLPQAQVDELLRVLENSDNKTVSIDLVHQTVTTPGGKNLSFEIEPLRKDKLLNGLDAAAETLRRENEIEAFEKQYYSSFPWLAESE</sequence>
<evidence type="ECO:0000313" key="13">
    <source>
        <dbReference type="Proteomes" id="UP000472580"/>
    </source>
</evidence>
<dbReference type="RefSeq" id="WP_160335686.1">
    <property type="nucleotide sequence ID" value="NZ_CALPCR010000013.1"/>
</dbReference>
<proteinExistence type="inferred from homology"/>
<dbReference type="Proteomes" id="UP000472580">
    <property type="component" value="Unassembled WGS sequence"/>
</dbReference>
<dbReference type="InterPro" id="IPR004431">
    <property type="entry name" value="3-IsopropMal_deHydase_ssu"/>
</dbReference>
<dbReference type="NCBIfam" id="TIGR00171">
    <property type="entry name" value="leuD"/>
    <property type="match status" value="1"/>
</dbReference>
<dbReference type="FunFam" id="3.20.19.10:FF:000003">
    <property type="entry name" value="3-isopropylmalate dehydratase small subunit"/>
    <property type="match status" value="1"/>
</dbReference>
<dbReference type="GO" id="GO:0009316">
    <property type="term" value="C:3-isopropylmalate dehydratase complex"/>
    <property type="evidence" value="ECO:0007669"/>
    <property type="project" value="InterPro"/>
</dbReference>
<dbReference type="InterPro" id="IPR050075">
    <property type="entry name" value="LeuD"/>
</dbReference>
<evidence type="ECO:0000256" key="3">
    <source>
        <dbReference type="ARBA" id="ARBA00004729"/>
    </source>
</evidence>
<dbReference type="OrthoDB" id="9777465at2"/>
<dbReference type="EMBL" id="WSRP01000026">
    <property type="protein sequence ID" value="MVX57260.1"/>
    <property type="molecule type" value="Genomic_DNA"/>
</dbReference>
<keyword evidence="7 10" id="KW-0028">Amino-acid biosynthesis</keyword>
<evidence type="ECO:0000256" key="1">
    <source>
        <dbReference type="ARBA" id="ARBA00000491"/>
    </source>
</evidence>
<keyword evidence="9 10" id="KW-0100">Branched-chain amino acid biosynthesis</keyword>
<evidence type="ECO:0000256" key="4">
    <source>
        <dbReference type="ARBA" id="ARBA00009845"/>
    </source>
</evidence>
<protein>
    <recommendedName>
        <fullName evidence="10">3-isopropylmalate dehydratase small subunit</fullName>
        <ecNumber evidence="10">4.2.1.33</ecNumber>
    </recommendedName>
    <alternativeName>
        <fullName evidence="10">Alpha-IPM isomerase</fullName>
        <shortName evidence="10">IPMI</shortName>
    </alternativeName>
    <alternativeName>
        <fullName evidence="10">Isopropylmalate isomerase</fullName>
    </alternativeName>
</protein>
<name>A0A6L6YHV0_9BURK</name>
<dbReference type="UniPathway" id="UPA00048">
    <property type="reaction ID" value="UER00071"/>
</dbReference>
<dbReference type="InterPro" id="IPR000573">
    <property type="entry name" value="AconitaseA/IPMdHydase_ssu_swvl"/>
</dbReference>
<dbReference type="PANTHER" id="PTHR43345">
    <property type="entry name" value="3-ISOPROPYLMALATE DEHYDRATASE SMALL SUBUNIT 2-RELATED-RELATED"/>
    <property type="match status" value="1"/>
</dbReference>
<evidence type="ECO:0000256" key="10">
    <source>
        <dbReference type="HAMAP-Rule" id="MF_01031"/>
    </source>
</evidence>
<dbReference type="Pfam" id="PF00694">
    <property type="entry name" value="Aconitase_C"/>
    <property type="match status" value="1"/>
</dbReference>
<dbReference type="PANTHER" id="PTHR43345:SF5">
    <property type="entry name" value="3-ISOPROPYLMALATE DEHYDRATASE SMALL SUBUNIT"/>
    <property type="match status" value="1"/>
</dbReference>
<dbReference type="InterPro" id="IPR015928">
    <property type="entry name" value="Aconitase/3IPM_dehydase_swvl"/>
</dbReference>
<evidence type="ECO:0000256" key="9">
    <source>
        <dbReference type="ARBA" id="ARBA00023304"/>
    </source>
</evidence>
<comment type="similarity">
    <text evidence="4 10">Belongs to the LeuD family. LeuD type 1 subfamily.</text>
</comment>
<dbReference type="Gene3D" id="3.20.19.10">
    <property type="entry name" value="Aconitase, domain 4"/>
    <property type="match status" value="1"/>
</dbReference>
<evidence type="ECO:0000313" key="12">
    <source>
        <dbReference type="EMBL" id="MVX57260.1"/>
    </source>
</evidence>
<gene>
    <name evidence="10 12" type="primary">leuD</name>
    <name evidence="12" type="ORF">E5987_08600</name>
</gene>
<feature type="domain" description="Aconitase A/isopropylmalate dehydratase small subunit swivel" evidence="11">
    <location>
        <begin position="1"/>
        <end position="123"/>
    </location>
</feature>
<dbReference type="SUPFAM" id="SSF52016">
    <property type="entry name" value="LeuD/IlvD-like"/>
    <property type="match status" value="1"/>
</dbReference>
<comment type="catalytic activity">
    <reaction evidence="1 10">
        <text>(2R,3S)-3-isopropylmalate = (2S)-2-isopropylmalate</text>
        <dbReference type="Rhea" id="RHEA:32287"/>
        <dbReference type="ChEBI" id="CHEBI:1178"/>
        <dbReference type="ChEBI" id="CHEBI:35121"/>
        <dbReference type="EC" id="4.2.1.33"/>
    </reaction>
</comment>
<evidence type="ECO:0000259" key="11">
    <source>
        <dbReference type="Pfam" id="PF00694"/>
    </source>
</evidence>
<reference evidence="12 13" key="1">
    <citation type="submission" date="2019-12" db="EMBL/GenBank/DDBJ databases">
        <title>Microbes associate with the intestines of laboratory mice.</title>
        <authorList>
            <person name="Navarre W."/>
            <person name="Wong E."/>
        </authorList>
    </citation>
    <scope>NUCLEOTIDE SEQUENCE [LARGE SCALE GENOMIC DNA]</scope>
    <source>
        <strain evidence="12 13">NM82_D38</strain>
    </source>
</reference>
<keyword evidence="13" id="KW-1185">Reference proteome</keyword>
<keyword evidence="6 10" id="KW-0432">Leucine biosynthesis</keyword>
<comment type="pathway">
    <text evidence="3 10">Amino-acid biosynthesis; L-leucine biosynthesis; L-leucine from 3-methyl-2-oxobutanoate: step 2/4.</text>
</comment>
<evidence type="ECO:0000256" key="5">
    <source>
        <dbReference type="ARBA" id="ARBA00011271"/>
    </source>
</evidence>
<keyword evidence="8 10" id="KW-0456">Lyase</keyword>
<evidence type="ECO:0000256" key="6">
    <source>
        <dbReference type="ARBA" id="ARBA00022430"/>
    </source>
</evidence>
<evidence type="ECO:0000256" key="8">
    <source>
        <dbReference type="ARBA" id="ARBA00023239"/>
    </source>
</evidence>
<evidence type="ECO:0000256" key="2">
    <source>
        <dbReference type="ARBA" id="ARBA00002695"/>
    </source>
</evidence>
<dbReference type="GO" id="GO:0009098">
    <property type="term" value="P:L-leucine biosynthetic process"/>
    <property type="evidence" value="ECO:0007669"/>
    <property type="project" value="UniProtKB-UniRule"/>
</dbReference>
<comment type="caution">
    <text evidence="12">The sequence shown here is derived from an EMBL/GenBank/DDBJ whole genome shotgun (WGS) entry which is preliminary data.</text>
</comment>
<organism evidence="12 13">
    <name type="scientific">Parasutterella muris</name>
    <dbReference type="NCBI Taxonomy" id="2565572"/>
    <lineage>
        <taxon>Bacteria</taxon>
        <taxon>Pseudomonadati</taxon>
        <taxon>Pseudomonadota</taxon>
        <taxon>Betaproteobacteria</taxon>
        <taxon>Burkholderiales</taxon>
        <taxon>Sutterellaceae</taxon>
        <taxon>Parasutterella</taxon>
    </lineage>
</organism>
<dbReference type="CDD" id="cd01577">
    <property type="entry name" value="IPMI_Swivel"/>
    <property type="match status" value="1"/>
</dbReference>
<dbReference type="GO" id="GO:0003861">
    <property type="term" value="F:3-isopropylmalate dehydratase activity"/>
    <property type="evidence" value="ECO:0007669"/>
    <property type="project" value="UniProtKB-UniRule"/>
</dbReference>
<comment type="function">
    <text evidence="2 10">Catalyzes the isomerization between 2-isopropylmalate and 3-isopropylmalate, via the formation of 2-isopropylmaleate.</text>
</comment>